<name>A0A7X3K8W5_9BURK</name>
<dbReference type="RefSeq" id="WP_160409676.1">
    <property type="nucleotide sequence ID" value="NZ_WSES01000005.1"/>
</dbReference>
<dbReference type="AlphaFoldDB" id="A0A7X3K8W5"/>
<dbReference type="Gene3D" id="3.40.470.10">
    <property type="entry name" value="Uracil-DNA glycosylase-like domain"/>
    <property type="match status" value="1"/>
</dbReference>
<dbReference type="Proteomes" id="UP000443353">
    <property type="component" value="Unassembled WGS sequence"/>
</dbReference>
<dbReference type="SUPFAM" id="SSF52141">
    <property type="entry name" value="Uracil-DNA glycosylase-like"/>
    <property type="match status" value="1"/>
</dbReference>
<keyword evidence="2" id="KW-1185">Reference proteome</keyword>
<comment type="caution">
    <text evidence="1">The sequence shown here is derived from an EMBL/GenBank/DDBJ whole genome shotgun (WGS) entry which is preliminary data.</text>
</comment>
<gene>
    <name evidence="1" type="ORF">GPY61_18485</name>
</gene>
<dbReference type="EMBL" id="WSES01000005">
    <property type="protein sequence ID" value="MVW61922.1"/>
    <property type="molecule type" value="Genomic_DNA"/>
</dbReference>
<dbReference type="InterPro" id="IPR036895">
    <property type="entry name" value="Uracil-DNA_glycosylase-like_sf"/>
</dbReference>
<sequence length="224" mass="25174">MTRDYPSAANYLFSRWRASSPDFQDHFVEDGIIDPARWVQAGTQILFVLRETNGYRGNIAALIHKACTTHPSSKLWDRPTFHNVGRWAHGLLHAGDANFPTFEDAHKSRKTALLACAFINLKKTTGGARATNAVEHAAARDAIFLREQIELVDPRIVVCGGTYRAIKQHVYPAIRRVGPRVHEAGGRIFINANHPSYLKKTAEMYDDVVGNYHRYQATSKAMMV</sequence>
<organism evidence="1 2">
    <name type="scientific">Massilia cellulosiltytica</name>
    <dbReference type="NCBI Taxonomy" id="2683234"/>
    <lineage>
        <taxon>Bacteria</taxon>
        <taxon>Pseudomonadati</taxon>
        <taxon>Pseudomonadota</taxon>
        <taxon>Betaproteobacteria</taxon>
        <taxon>Burkholderiales</taxon>
        <taxon>Oxalobacteraceae</taxon>
        <taxon>Telluria group</taxon>
        <taxon>Massilia</taxon>
    </lineage>
</organism>
<protein>
    <recommendedName>
        <fullName evidence="3">Uracil-DNA glycosylase-like domain-containing protein</fullName>
    </recommendedName>
</protein>
<evidence type="ECO:0000313" key="1">
    <source>
        <dbReference type="EMBL" id="MVW61922.1"/>
    </source>
</evidence>
<accession>A0A7X3K8W5</accession>
<evidence type="ECO:0000313" key="2">
    <source>
        <dbReference type="Proteomes" id="UP000443353"/>
    </source>
</evidence>
<reference evidence="1 2" key="1">
    <citation type="submission" date="2019-12" db="EMBL/GenBank/DDBJ databases">
        <authorList>
            <person name="Li C."/>
            <person name="Zhao J."/>
        </authorList>
    </citation>
    <scope>NUCLEOTIDE SEQUENCE [LARGE SCALE GENOMIC DNA]</scope>
    <source>
        <strain evidence="1 2">NEAU-DD11</strain>
    </source>
</reference>
<evidence type="ECO:0008006" key="3">
    <source>
        <dbReference type="Google" id="ProtNLM"/>
    </source>
</evidence>
<proteinExistence type="predicted"/>